<protein>
    <submittedName>
        <fullName evidence="1">Putative secreted peptide</fullName>
    </submittedName>
</protein>
<organism evidence="1">
    <name type="scientific">Anopheles braziliensis</name>
    <dbReference type="NCBI Taxonomy" id="58242"/>
    <lineage>
        <taxon>Eukaryota</taxon>
        <taxon>Metazoa</taxon>
        <taxon>Ecdysozoa</taxon>
        <taxon>Arthropoda</taxon>
        <taxon>Hexapoda</taxon>
        <taxon>Insecta</taxon>
        <taxon>Pterygota</taxon>
        <taxon>Neoptera</taxon>
        <taxon>Endopterygota</taxon>
        <taxon>Diptera</taxon>
        <taxon>Nematocera</taxon>
        <taxon>Culicoidea</taxon>
        <taxon>Culicidae</taxon>
        <taxon>Anophelinae</taxon>
        <taxon>Anopheles</taxon>
    </lineage>
</organism>
<dbReference type="EMBL" id="GGFM01010956">
    <property type="protein sequence ID" value="MBW31707.1"/>
    <property type="molecule type" value="Transcribed_RNA"/>
</dbReference>
<sequence length="73" mass="7484">MAPLPPYRCCASTSAFVSVAVGEGEPPSGPPSSSESDRNVSWIVSGPTILNFSSTVCVTLVSVTTFSVSTTVM</sequence>
<evidence type="ECO:0000313" key="1">
    <source>
        <dbReference type="EMBL" id="MBW31707.1"/>
    </source>
</evidence>
<name>A0A2M3ZT06_9DIPT</name>
<dbReference type="AlphaFoldDB" id="A0A2M3ZT06"/>
<accession>A0A2M3ZT06</accession>
<reference evidence="1" key="1">
    <citation type="submission" date="2018-01" db="EMBL/GenBank/DDBJ databases">
        <title>An insight into the sialome of Amazonian anophelines.</title>
        <authorList>
            <person name="Ribeiro J.M."/>
            <person name="Scarpassa V."/>
            <person name="Calvo E."/>
        </authorList>
    </citation>
    <scope>NUCLEOTIDE SEQUENCE</scope>
    <source>
        <tissue evidence="1">Salivary glands</tissue>
    </source>
</reference>
<proteinExistence type="predicted"/>